<dbReference type="SUPFAM" id="SSF49899">
    <property type="entry name" value="Concanavalin A-like lectins/glucanases"/>
    <property type="match status" value="3"/>
</dbReference>
<dbReference type="RefSeq" id="WP_169452484.1">
    <property type="nucleotide sequence ID" value="NZ_CP051774.1"/>
</dbReference>
<comment type="subcellular location">
    <subcellularLocation>
        <location evidence="1">Secreted</location>
    </subcellularLocation>
</comment>
<dbReference type="SUPFAM" id="SSF49313">
    <property type="entry name" value="Cadherin-like"/>
    <property type="match status" value="1"/>
</dbReference>
<dbReference type="GO" id="GO:0005509">
    <property type="term" value="F:calcium ion binding"/>
    <property type="evidence" value="ECO:0007669"/>
    <property type="project" value="InterPro"/>
</dbReference>
<dbReference type="PANTHER" id="PTHR37467:SF1">
    <property type="entry name" value="EXPORTED CALCIUM-BINDING GLYCOPROTEIN"/>
    <property type="match status" value="1"/>
</dbReference>
<dbReference type="Pfam" id="PF00028">
    <property type="entry name" value="Cadherin"/>
    <property type="match status" value="1"/>
</dbReference>
<dbReference type="GO" id="GO:0007156">
    <property type="term" value="P:homophilic cell adhesion via plasma membrane adhesion molecules"/>
    <property type="evidence" value="ECO:0007669"/>
    <property type="project" value="InterPro"/>
</dbReference>
<dbReference type="EMBL" id="CP051774">
    <property type="protein sequence ID" value="QJE94263.1"/>
    <property type="molecule type" value="Genomic_DNA"/>
</dbReference>
<dbReference type="InterPro" id="IPR015919">
    <property type="entry name" value="Cadherin-like_sf"/>
</dbReference>
<feature type="region of interest" description="Disordered" evidence="5">
    <location>
        <begin position="1247"/>
        <end position="1287"/>
    </location>
</feature>
<dbReference type="GO" id="GO:0016020">
    <property type="term" value="C:membrane"/>
    <property type="evidence" value="ECO:0007669"/>
    <property type="project" value="InterPro"/>
</dbReference>
<keyword evidence="4" id="KW-0106">Calcium</keyword>
<evidence type="ECO:0000256" key="5">
    <source>
        <dbReference type="SAM" id="MobiDB-lite"/>
    </source>
</evidence>
<sequence length="1594" mass="166192">MKKAQLVLLGTLIPVGLAMIGVVQRPAQQPPDLSPGQGPIAEKSPLAEAARVAQADLPALASDAGRKVPHLHGGDCISCAAGKPHTEPVRLSKVLQASYFEGMKEKGGSFGLALPDGKEGVAVVERVELDAAGNWVMSEGRMTAPAEGRFLFRRQPEGTPSGRYAGAIRFPAESYGYLFEQAEDGSPQLTYAHADGVSCVNYAKPQAIPLAENAPEAEYLLPDEHPTDAQIPAYQNGVIPLQSLPRATGVVYLDFDGEEGPFEGWGNFDAAPSGSNNAQIFEVWSRVAEDFAPFNINVTTDLQIYLDAPETSRQRCIITPTTNAAPGAGGVAYIGSWNWDGDTPCWAFYTTGKNSAEVISHEVGHTLGLGHDGRVAEGTSDAEGYYGGHSGWAPIMGVGYYQNLSQWSKGEYARADQKQDDLAVMDSFNAVDFRADDSGDSPATASPLELFGTTINDDGIIGTRSDVDVYKFTTTGGSAAIAIKPLNQGPNLDISAELRNAGGSVIATSNPDPGIDASFNLNLAAGTYTLHIDGTGRGDVLADGYSDYGSLGHYVIDGNIAGAISPDRFSVNEFAPVGTAVGTVTPDKNHGANPLAFSIVPGNSGSSFAINPVTGAITVANPTRLDFSLLSSGWDDPAVMELLVQVTDAAQPALNETIRVVVTVIDTGATSPAILKHRYSFTTGTNDSIGTAHLSLAGSATVSGGKLDLPGGLTRTNHATAQGAGLAELAATIHGSTAVTMEAWFNQDTFQNFAKLFMAGTASGADYLDITPRRGSDGNVSSISIRKNSGGESNVKGGSAMWPNVEYYVAAIWDEVTDCITLKVGPVGGSLTTVSEPMNGRKLEDLEISQFFLGSAVFWPDPDFDGQLDEFRIWRGVPSDSRIAKSFAAGPNPSGDSDLDGLPDSWELSFTGINNLTMLDGNRYAKSGSGAGSGDYDGDGLSDYDEYNGGSGSTNPTKTDSDNDGFSDLLERAEGTNPNDPNSGPSAKLAHRYGFNAGAIDIVGTADLTLKGGASVANGSLDVPGGPPRDSQAYAEGPALAEVAATIQNAYAVSIEAWFKQDVAQNWAKVVMAGKGSDGNYIDLTPRRGVNNNVSSASFNTGAGESTAIGGPNGTALVNGTKYYAAAIWNPLTDLLTLRMGPVGGTLSTFTTPMGGKKLSQLLVNEFRIGAAVQFDDPNFDGQIDEVRVWKGVLSNAQIATNFAAGPVQPAGDADGDGLPDEWEMSFPGIHTLHVLGPAKDFDGDGLLDTAEPLAGTSPLDNDTDHDGFSDLAEVNAGTNPTDPNSAPAVPPALLTHRYSFSGNLADSVGTANLSLVGTASVTGGKLNLPGGATRTNHARAQGASLAELASTIDGASALTIEGWFTQDTAQDWSKLLMLGLSTGGNYIDITPKRGIDGNVPSASINPGNGEARVLGGTPLPNATPHYFAATWDVPNNRLVLRIGPVGGTLKTFLSTMGGKNLGGLNIDQFFLGAAVAFGDPDFDGQIDELRIWKGSLTRTQVLDHFAVGPEEVGTQPTFRGSAVNVGATGITLNYGKLVAGQVYHVESSPTLSNFTPVPGSEFTAGSESGSVSLPINKGVDPKLFFRLMKGPIP</sequence>
<dbReference type="SMART" id="SM00112">
    <property type="entry name" value="CA"/>
    <property type="match status" value="1"/>
</dbReference>
<dbReference type="CDD" id="cd11304">
    <property type="entry name" value="Cadherin_repeat"/>
    <property type="match status" value="1"/>
</dbReference>
<dbReference type="PROSITE" id="PS50268">
    <property type="entry name" value="CADHERIN_2"/>
    <property type="match status" value="1"/>
</dbReference>
<evidence type="ECO:0000256" key="1">
    <source>
        <dbReference type="ARBA" id="ARBA00004613"/>
    </source>
</evidence>
<keyword evidence="3" id="KW-0732">Signal</keyword>
<dbReference type="Gene3D" id="2.60.40.60">
    <property type="entry name" value="Cadherins"/>
    <property type="match status" value="1"/>
</dbReference>
<feature type="domain" description="Cadherin" evidence="6">
    <location>
        <begin position="563"/>
        <end position="674"/>
    </location>
</feature>
<protein>
    <recommendedName>
        <fullName evidence="6">Cadherin domain-containing protein</fullName>
    </recommendedName>
</protein>
<dbReference type="Gene3D" id="2.60.120.380">
    <property type="match status" value="1"/>
</dbReference>
<dbReference type="InterPro" id="IPR002126">
    <property type="entry name" value="Cadherin-like_dom"/>
</dbReference>
<gene>
    <name evidence="7" type="ORF">HHL09_00170</name>
</gene>
<dbReference type="InterPro" id="IPR013320">
    <property type="entry name" value="ConA-like_dom_sf"/>
</dbReference>
<evidence type="ECO:0000259" key="6">
    <source>
        <dbReference type="PROSITE" id="PS50268"/>
    </source>
</evidence>
<dbReference type="Gene3D" id="2.60.120.200">
    <property type="match status" value="3"/>
</dbReference>
<evidence type="ECO:0000256" key="3">
    <source>
        <dbReference type="ARBA" id="ARBA00022729"/>
    </source>
</evidence>
<evidence type="ECO:0000256" key="2">
    <source>
        <dbReference type="ARBA" id="ARBA00022525"/>
    </source>
</evidence>
<reference evidence="7 8" key="1">
    <citation type="submission" date="2020-04" db="EMBL/GenBank/DDBJ databases">
        <title>Luteolibacter sp. G-1-1-1 isolated from soil.</title>
        <authorList>
            <person name="Dahal R.H."/>
        </authorList>
    </citation>
    <scope>NUCLEOTIDE SEQUENCE [LARGE SCALE GENOMIC DNA]</scope>
    <source>
        <strain evidence="7 8">G-1-1-1</strain>
    </source>
</reference>
<dbReference type="InterPro" id="IPR053180">
    <property type="entry name" value="Ca-binding_acidic-repeat"/>
</dbReference>
<dbReference type="GO" id="GO:0008237">
    <property type="term" value="F:metallopeptidase activity"/>
    <property type="evidence" value="ECO:0007669"/>
    <property type="project" value="InterPro"/>
</dbReference>
<accession>A0A858RDK6</accession>
<dbReference type="KEGG" id="luo:HHL09_00170"/>
<keyword evidence="8" id="KW-1185">Reference proteome</keyword>
<feature type="region of interest" description="Disordered" evidence="5">
    <location>
        <begin position="927"/>
        <end position="988"/>
    </location>
</feature>
<organism evidence="7 8">
    <name type="scientific">Luteolibacter luteus</name>
    <dbReference type="NCBI Taxonomy" id="2728835"/>
    <lineage>
        <taxon>Bacteria</taxon>
        <taxon>Pseudomonadati</taxon>
        <taxon>Verrucomicrobiota</taxon>
        <taxon>Verrucomicrobiia</taxon>
        <taxon>Verrucomicrobiales</taxon>
        <taxon>Verrucomicrobiaceae</taxon>
        <taxon>Luteolibacter</taxon>
    </lineage>
</organism>
<dbReference type="Proteomes" id="UP000501812">
    <property type="component" value="Chromosome"/>
</dbReference>
<feature type="compositionally biased region" description="Polar residues" evidence="5">
    <location>
        <begin position="976"/>
        <end position="985"/>
    </location>
</feature>
<dbReference type="Pfam" id="PF13582">
    <property type="entry name" value="Reprolysin_3"/>
    <property type="match status" value="1"/>
</dbReference>
<dbReference type="PANTHER" id="PTHR37467">
    <property type="entry name" value="EXPORTED CALCIUM-BINDING GLYCOPROTEIN-RELATED"/>
    <property type="match status" value="1"/>
</dbReference>
<dbReference type="Gene3D" id="3.40.390.10">
    <property type="entry name" value="Collagenase (Catalytic Domain)"/>
    <property type="match status" value="1"/>
</dbReference>
<keyword evidence="2" id="KW-0964">Secreted</keyword>
<dbReference type="SUPFAM" id="SSF55486">
    <property type="entry name" value="Metalloproteases ('zincins'), catalytic domain"/>
    <property type="match status" value="1"/>
</dbReference>
<feature type="compositionally biased region" description="Acidic residues" evidence="5">
    <location>
        <begin position="936"/>
        <end position="946"/>
    </location>
</feature>
<evidence type="ECO:0000313" key="8">
    <source>
        <dbReference type="Proteomes" id="UP000501812"/>
    </source>
</evidence>
<name>A0A858RDK6_9BACT</name>
<evidence type="ECO:0000313" key="7">
    <source>
        <dbReference type="EMBL" id="QJE94263.1"/>
    </source>
</evidence>
<dbReference type="Pfam" id="PF13385">
    <property type="entry name" value="Laminin_G_3"/>
    <property type="match status" value="3"/>
</dbReference>
<dbReference type="InterPro" id="IPR024079">
    <property type="entry name" value="MetalloPept_cat_dom_sf"/>
</dbReference>
<dbReference type="Pfam" id="PF18884">
    <property type="entry name" value="TSP3_bac"/>
    <property type="match status" value="3"/>
</dbReference>
<proteinExistence type="predicted"/>
<evidence type="ECO:0000256" key="4">
    <source>
        <dbReference type="ARBA" id="ARBA00022837"/>
    </source>
</evidence>
<dbReference type="InterPro" id="IPR059100">
    <property type="entry name" value="TSP3_bac"/>
</dbReference>